<dbReference type="OrthoDB" id="1688044at2759"/>
<dbReference type="GO" id="GO:0010181">
    <property type="term" value="F:FMN binding"/>
    <property type="evidence" value="ECO:0000318"/>
    <property type="project" value="GO_Central"/>
</dbReference>
<keyword evidence="5" id="KW-0274">FAD</keyword>
<evidence type="ECO:0000313" key="11">
    <source>
        <dbReference type="EMBL" id="CAK79640.1"/>
    </source>
</evidence>
<dbReference type="GO" id="GO:0005829">
    <property type="term" value="C:cytosol"/>
    <property type="evidence" value="ECO:0000318"/>
    <property type="project" value="GO_Central"/>
</dbReference>
<dbReference type="PRINTS" id="PR00369">
    <property type="entry name" value="FLAVODOXIN"/>
</dbReference>
<dbReference type="Proteomes" id="UP000000600">
    <property type="component" value="Unassembled WGS sequence"/>
</dbReference>
<dbReference type="PRINTS" id="PR00371">
    <property type="entry name" value="FPNCR"/>
</dbReference>
<evidence type="ECO:0000256" key="7">
    <source>
        <dbReference type="ARBA" id="ARBA00023002"/>
    </source>
</evidence>
<comment type="cofactor">
    <cofactor evidence="2">
        <name>FAD</name>
        <dbReference type="ChEBI" id="CHEBI:57692"/>
    </cofactor>
</comment>
<dbReference type="PANTHER" id="PTHR19384:SF17">
    <property type="entry name" value="NADPH--CYTOCHROME P450 REDUCTASE"/>
    <property type="match status" value="1"/>
</dbReference>
<dbReference type="SUPFAM" id="SSF52343">
    <property type="entry name" value="Ferredoxin reductase-like, C-terminal NADP-linked domain"/>
    <property type="match status" value="1"/>
</dbReference>
<evidence type="ECO:0000256" key="4">
    <source>
        <dbReference type="ARBA" id="ARBA00022643"/>
    </source>
</evidence>
<dbReference type="STRING" id="5888.A0D9C3"/>
<protein>
    <recommendedName>
        <fullName evidence="8">NADPH--hemoprotein reductase</fullName>
        <ecNumber evidence="8">1.6.2.4</ecNumber>
    </recommendedName>
</protein>
<dbReference type="InterPro" id="IPR001094">
    <property type="entry name" value="Flavdoxin-like"/>
</dbReference>
<evidence type="ECO:0000313" key="12">
    <source>
        <dbReference type="Proteomes" id="UP000000600"/>
    </source>
</evidence>
<keyword evidence="7" id="KW-0560">Oxidoreductase</keyword>
<reference evidence="11 12" key="1">
    <citation type="journal article" date="2006" name="Nature">
        <title>Global trends of whole-genome duplications revealed by the ciliate Paramecium tetraurelia.</title>
        <authorList>
            <consortium name="Genoscope"/>
            <person name="Aury J.-M."/>
            <person name="Jaillon O."/>
            <person name="Duret L."/>
            <person name="Noel B."/>
            <person name="Jubin C."/>
            <person name="Porcel B.M."/>
            <person name="Segurens B."/>
            <person name="Daubin V."/>
            <person name="Anthouard V."/>
            <person name="Aiach N."/>
            <person name="Arnaiz O."/>
            <person name="Billaut A."/>
            <person name="Beisson J."/>
            <person name="Blanc I."/>
            <person name="Bouhouche K."/>
            <person name="Camara F."/>
            <person name="Duharcourt S."/>
            <person name="Guigo R."/>
            <person name="Gogendeau D."/>
            <person name="Katinka M."/>
            <person name="Keller A.-M."/>
            <person name="Kissmehl R."/>
            <person name="Klotz C."/>
            <person name="Koll F."/>
            <person name="Le Moue A."/>
            <person name="Lepere C."/>
            <person name="Malinsky S."/>
            <person name="Nowacki M."/>
            <person name="Nowak J.K."/>
            <person name="Plattner H."/>
            <person name="Poulain J."/>
            <person name="Ruiz F."/>
            <person name="Serrano V."/>
            <person name="Zagulski M."/>
            <person name="Dessen P."/>
            <person name="Betermier M."/>
            <person name="Weissenbach J."/>
            <person name="Scarpelli C."/>
            <person name="Schachter V."/>
            <person name="Sperling L."/>
            <person name="Meyer E."/>
            <person name="Cohen J."/>
            <person name="Wincker P."/>
        </authorList>
    </citation>
    <scope>NUCLEOTIDE SEQUENCE [LARGE SCALE GENOMIC DNA]</scope>
    <source>
        <strain evidence="11 12">Stock d4-2</strain>
    </source>
</reference>
<dbReference type="InterPro" id="IPR039261">
    <property type="entry name" value="FNR_nucleotide-bd"/>
</dbReference>
<dbReference type="Pfam" id="PF00258">
    <property type="entry name" value="Flavodoxin_1"/>
    <property type="match status" value="1"/>
</dbReference>
<dbReference type="PROSITE" id="PS50902">
    <property type="entry name" value="FLAVODOXIN_LIKE"/>
    <property type="match status" value="1"/>
</dbReference>
<sequence>MGCGQSSASFFESRGLIYIYYGTTSGNSSRLAFQFASQTRKLNFLPKGKDVIQNLVINLSEFEPDQISSQKLAVFFVSTYGVGSSSSDAQKFNSWIFSKERKNDEFKSMSYIVFALGNTNHENYCQFGIKLDKRLEELGGKRLFALGKGNAAENTTENDYQNWISTGVEETLIKTYPAQTCDPKKFEQSIQQIKYTNEPENENLENLDYQAQKYKSSITFTINEIRELKKKPTLGNSTLFIDLVADNVNYVTASNIAIYPQNSDQDINELCNQLRFDKNMKFEVITTMKHPFPNPISIYNYLKKYCDFTGLITKKQLMELSNQVVNKQHKEELLKAASFEGREFYDENFTKKRESLLTVIKKYNIRNLSIEQLLEICPSMNPRFSTIASSNMKHPKNIHILASQLILYEKRLGLCSQYFSSLKKGSLLKGYLQDSKFAFPKNPKAPVLLIGPGAGLAPMRALIQERDYHLESNNLEKSPLQGNMELLFGCRTEDEYFSEEELKHYEKNGTLSNLKVAFSRKAVKQYVTDIMDLNQIHSHLQMEGIIYICGSAQMGRDITNKIQDMYKQIENIAPYLAFKKISELEQKQQLITELWG</sequence>
<dbReference type="InterPro" id="IPR008254">
    <property type="entry name" value="Flavodoxin/NO_synth"/>
</dbReference>
<dbReference type="OMA" id="PLQGNME"/>
<dbReference type="InterPro" id="IPR029039">
    <property type="entry name" value="Flavoprotein-like_sf"/>
</dbReference>
<evidence type="ECO:0000256" key="5">
    <source>
        <dbReference type="ARBA" id="ARBA00022827"/>
    </source>
</evidence>
<gene>
    <name evidence="11" type="ORF">GSPATT00014570001</name>
</gene>
<dbReference type="InterPro" id="IPR017927">
    <property type="entry name" value="FAD-bd_FR_type"/>
</dbReference>
<dbReference type="InterPro" id="IPR003097">
    <property type="entry name" value="CysJ-like_FAD-binding"/>
</dbReference>
<dbReference type="GO" id="GO:0003958">
    <property type="term" value="F:NADPH-hemoprotein reductase activity"/>
    <property type="evidence" value="ECO:0000318"/>
    <property type="project" value="GO_Central"/>
</dbReference>
<dbReference type="AlphaFoldDB" id="A0D9C3"/>
<dbReference type="FunFam" id="1.20.990.10:FF:000023">
    <property type="entry name" value="NADPH-cytochrome P450 reductase, putative"/>
    <property type="match status" value="1"/>
</dbReference>
<dbReference type="RefSeq" id="XP_001447037.1">
    <property type="nucleotide sequence ID" value="XM_001447000.1"/>
</dbReference>
<evidence type="ECO:0000259" key="10">
    <source>
        <dbReference type="PROSITE" id="PS51384"/>
    </source>
</evidence>
<feature type="domain" description="FAD-binding FR-type" evidence="10">
    <location>
        <begin position="215"/>
        <end position="459"/>
    </location>
</feature>
<dbReference type="GeneID" id="5032822"/>
<dbReference type="Gene3D" id="3.40.50.80">
    <property type="entry name" value="Nucleotide-binding domain of ferredoxin-NADP reductase (FNR) module"/>
    <property type="match status" value="1"/>
</dbReference>
<dbReference type="PROSITE" id="PS51384">
    <property type="entry name" value="FAD_FR"/>
    <property type="match status" value="1"/>
</dbReference>
<dbReference type="HOGENOM" id="CLU_001570_17_3_1"/>
<keyword evidence="6" id="KW-0521">NADP</keyword>
<dbReference type="Pfam" id="PF00175">
    <property type="entry name" value="NAD_binding_1"/>
    <property type="match status" value="1"/>
</dbReference>
<dbReference type="Gene3D" id="2.40.30.10">
    <property type="entry name" value="Translation factors"/>
    <property type="match status" value="1"/>
</dbReference>
<keyword evidence="3" id="KW-0285">Flavoprotein</keyword>
<feature type="domain" description="Flavodoxin-like" evidence="9">
    <location>
        <begin position="17"/>
        <end position="168"/>
    </location>
</feature>
<dbReference type="InParanoid" id="A0D9C3"/>
<name>A0D9C3_PARTE</name>
<dbReference type="FunCoup" id="A0D9C3">
    <property type="interactions" value="812"/>
</dbReference>
<dbReference type="SUPFAM" id="SSF52218">
    <property type="entry name" value="Flavoproteins"/>
    <property type="match status" value="1"/>
</dbReference>
<comment type="cofactor">
    <cofactor evidence="1">
        <name>FMN</name>
        <dbReference type="ChEBI" id="CHEBI:58210"/>
    </cofactor>
</comment>
<evidence type="ECO:0000256" key="1">
    <source>
        <dbReference type="ARBA" id="ARBA00001917"/>
    </source>
</evidence>
<dbReference type="FunFam" id="3.40.50.360:FF:000091">
    <property type="entry name" value="NADPH-cytochrome P450 reductase, putative"/>
    <property type="match status" value="1"/>
</dbReference>
<dbReference type="InterPro" id="IPR001433">
    <property type="entry name" value="OxRdtase_FAD/NAD-bd"/>
</dbReference>
<dbReference type="KEGG" id="ptm:GSPATT00014570001"/>
<keyword evidence="4" id="KW-0288">FMN</keyword>
<proteinExistence type="predicted"/>
<dbReference type="SUPFAM" id="SSF63380">
    <property type="entry name" value="Riboflavin synthase domain-like"/>
    <property type="match status" value="1"/>
</dbReference>
<dbReference type="eggNOG" id="KOG1158">
    <property type="taxonomic scope" value="Eukaryota"/>
</dbReference>
<evidence type="ECO:0000256" key="8">
    <source>
        <dbReference type="ARBA" id="ARBA00023797"/>
    </source>
</evidence>
<dbReference type="GO" id="GO:0050660">
    <property type="term" value="F:flavin adenine dinucleotide binding"/>
    <property type="evidence" value="ECO:0000318"/>
    <property type="project" value="GO_Central"/>
</dbReference>
<dbReference type="CDD" id="cd06207">
    <property type="entry name" value="CyPoR_like"/>
    <property type="match status" value="1"/>
</dbReference>
<evidence type="ECO:0000259" key="9">
    <source>
        <dbReference type="PROSITE" id="PS50902"/>
    </source>
</evidence>
<dbReference type="EC" id="1.6.2.4" evidence="8"/>
<evidence type="ECO:0000256" key="2">
    <source>
        <dbReference type="ARBA" id="ARBA00001974"/>
    </source>
</evidence>
<dbReference type="FunFam" id="3.40.50.80:FF:000045">
    <property type="entry name" value="NADPH-cytochrome p450 reductase"/>
    <property type="match status" value="1"/>
</dbReference>
<evidence type="ECO:0000256" key="6">
    <source>
        <dbReference type="ARBA" id="ARBA00022857"/>
    </source>
</evidence>
<organism evidence="11 12">
    <name type="scientific">Paramecium tetraurelia</name>
    <dbReference type="NCBI Taxonomy" id="5888"/>
    <lineage>
        <taxon>Eukaryota</taxon>
        <taxon>Sar</taxon>
        <taxon>Alveolata</taxon>
        <taxon>Ciliophora</taxon>
        <taxon>Intramacronucleata</taxon>
        <taxon>Oligohymenophorea</taxon>
        <taxon>Peniculida</taxon>
        <taxon>Parameciidae</taxon>
        <taxon>Paramecium</taxon>
    </lineage>
</organism>
<dbReference type="PANTHER" id="PTHR19384">
    <property type="entry name" value="NITRIC OXIDE SYNTHASE-RELATED"/>
    <property type="match status" value="1"/>
</dbReference>
<accession>A0D9C3</accession>
<evidence type="ECO:0000256" key="3">
    <source>
        <dbReference type="ARBA" id="ARBA00022630"/>
    </source>
</evidence>
<dbReference type="InterPro" id="IPR023173">
    <property type="entry name" value="NADPH_Cyt_P450_Rdtase_alpha"/>
</dbReference>
<dbReference type="InterPro" id="IPR017938">
    <property type="entry name" value="Riboflavin_synthase-like_b-brl"/>
</dbReference>
<dbReference type="InterPro" id="IPR001709">
    <property type="entry name" value="Flavoprot_Pyr_Nucl_cyt_Rdtase"/>
</dbReference>
<dbReference type="Gene3D" id="1.20.990.10">
    <property type="entry name" value="NADPH-cytochrome p450 Reductase, Chain A, domain 3"/>
    <property type="match status" value="1"/>
</dbReference>
<dbReference type="EMBL" id="CT868341">
    <property type="protein sequence ID" value="CAK79640.1"/>
    <property type="molecule type" value="Genomic_DNA"/>
</dbReference>
<dbReference type="Pfam" id="PF00667">
    <property type="entry name" value="FAD_binding_1"/>
    <property type="match status" value="1"/>
</dbReference>
<dbReference type="Gene3D" id="3.40.50.360">
    <property type="match status" value="1"/>
</dbReference>
<keyword evidence="12" id="KW-1185">Reference proteome</keyword>